<dbReference type="InterPro" id="IPR000407">
    <property type="entry name" value="GDA1_CD39_NTPase"/>
</dbReference>
<feature type="chain" id="PRO_5044745220" description="Apyrase" evidence="6">
    <location>
        <begin position="23"/>
        <end position="475"/>
    </location>
</feature>
<dbReference type="PANTHER" id="PTHR11782:SF83">
    <property type="entry name" value="GUANOSINE-DIPHOSPHATASE"/>
    <property type="match status" value="1"/>
</dbReference>
<dbReference type="Pfam" id="PF01150">
    <property type="entry name" value="GDA1_CD39"/>
    <property type="match status" value="2"/>
</dbReference>
<evidence type="ECO:0000256" key="2">
    <source>
        <dbReference type="ARBA" id="ARBA00022801"/>
    </source>
</evidence>
<feature type="binding site" evidence="4">
    <location>
        <begin position="280"/>
        <end position="284"/>
    </location>
    <ligand>
        <name>ATP</name>
        <dbReference type="ChEBI" id="CHEBI:30616"/>
    </ligand>
</feature>
<evidence type="ECO:0000313" key="7">
    <source>
        <dbReference type="EMBL" id="KAL3792239.1"/>
    </source>
</evidence>
<feature type="signal peptide" evidence="6">
    <location>
        <begin position="1"/>
        <end position="22"/>
    </location>
</feature>
<evidence type="ECO:0000256" key="3">
    <source>
        <dbReference type="PIRSR" id="PIRSR600407-1"/>
    </source>
</evidence>
<keyword evidence="8" id="KW-1185">Reference proteome</keyword>
<keyword evidence="4" id="KW-0067">ATP-binding</keyword>
<reference evidence="7 8" key="1">
    <citation type="submission" date="2024-10" db="EMBL/GenBank/DDBJ databases">
        <title>Updated reference genomes for cyclostephanoid diatoms.</title>
        <authorList>
            <person name="Roberts W.R."/>
            <person name="Alverson A.J."/>
        </authorList>
    </citation>
    <scope>NUCLEOTIDE SEQUENCE [LARGE SCALE GENOMIC DNA]</scope>
    <source>
        <strain evidence="7 8">AJA010-31</strain>
    </source>
</reference>
<feature type="compositionally biased region" description="Polar residues" evidence="5">
    <location>
        <begin position="285"/>
        <end position="300"/>
    </location>
</feature>
<evidence type="ECO:0000256" key="4">
    <source>
        <dbReference type="PIRSR" id="PIRSR600407-2"/>
    </source>
</evidence>
<keyword evidence="6" id="KW-0732">Signal</keyword>
<comment type="caution">
    <text evidence="7">The sequence shown here is derived from an EMBL/GenBank/DDBJ whole genome shotgun (WGS) entry which is preliminary data.</text>
</comment>
<dbReference type="Proteomes" id="UP001530400">
    <property type="component" value="Unassembled WGS sequence"/>
</dbReference>
<accession>A0ABD3PXG7</accession>
<dbReference type="AlphaFoldDB" id="A0ABD3PXG7"/>
<keyword evidence="4" id="KW-0547">Nucleotide-binding</keyword>
<name>A0ABD3PXG7_9STRA</name>
<dbReference type="EMBL" id="JALLPJ020000432">
    <property type="protein sequence ID" value="KAL3792239.1"/>
    <property type="molecule type" value="Genomic_DNA"/>
</dbReference>
<dbReference type="Gene3D" id="3.30.420.150">
    <property type="entry name" value="Exopolyphosphatase. Domain 2"/>
    <property type="match status" value="1"/>
</dbReference>
<feature type="region of interest" description="Disordered" evidence="5">
    <location>
        <begin position="285"/>
        <end position="314"/>
    </location>
</feature>
<proteinExistence type="inferred from homology"/>
<evidence type="ECO:0000256" key="1">
    <source>
        <dbReference type="ARBA" id="ARBA00009283"/>
    </source>
</evidence>
<keyword evidence="2" id="KW-0378">Hydrolase</keyword>
<organism evidence="7 8">
    <name type="scientific">Cyclotella atomus</name>
    <dbReference type="NCBI Taxonomy" id="382360"/>
    <lineage>
        <taxon>Eukaryota</taxon>
        <taxon>Sar</taxon>
        <taxon>Stramenopiles</taxon>
        <taxon>Ochrophyta</taxon>
        <taxon>Bacillariophyta</taxon>
        <taxon>Coscinodiscophyceae</taxon>
        <taxon>Thalassiosirophycidae</taxon>
        <taxon>Stephanodiscales</taxon>
        <taxon>Stephanodiscaceae</taxon>
        <taxon>Cyclotella</taxon>
    </lineage>
</organism>
<evidence type="ECO:0000313" key="8">
    <source>
        <dbReference type="Proteomes" id="UP001530400"/>
    </source>
</evidence>
<gene>
    <name evidence="7" type="ORF">ACHAWO_006058</name>
</gene>
<sequence length="475" mass="53353">MLQHPLIRFIVLSVAIVTCAESSAGSGDDGCVSPFRIVIDAGSTGSRLHIFEFVTTEGSPTQIECLRRGSSKAWTPLSAFATNDQGDEALSTLNSTHVAHHMLPLFDYASIIIPQQYHACTSVAIAATAGMRLLSLSEQNLIYDALYEGLTEQQSSDHQTKDNQFVFTSFKRKDVYTLNGEREGFFGAVAANYLRGVIDAQLRVIVHDDDEEELHQITYEEIMDQTYKEKNDDKGLCTNKFGMCEEDAESVVFGPFHHYTPKKRHDVKAHGPLGALDMGGSSTQIVYRSKGSNDSNNMPTDRNDQSEAGSTDDIPSHLHHDDFYAVSYLSYGADQFRVRLWDLWVGETQQNERDADVDILVDNNVITNPCSFVGYRMEYQGYILLGTGDAVQCSKEVNRLIPYHDNTIDLDELYDENNMEQEEGDRMMPKKKLVGSIEHPPIRGKFYGMSLYFFTLDCLRELSDPDHPIRVSFLS</sequence>
<dbReference type="PANTHER" id="PTHR11782">
    <property type="entry name" value="ADENOSINE/GUANOSINE DIPHOSPHATASE"/>
    <property type="match status" value="1"/>
</dbReference>
<dbReference type="Gene3D" id="3.30.420.40">
    <property type="match status" value="1"/>
</dbReference>
<feature type="active site" description="Proton acceptor" evidence="3">
    <location>
        <position position="183"/>
    </location>
</feature>
<dbReference type="GO" id="GO:0016787">
    <property type="term" value="F:hydrolase activity"/>
    <property type="evidence" value="ECO:0007669"/>
    <property type="project" value="UniProtKB-KW"/>
</dbReference>
<evidence type="ECO:0000256" key="5">
    <source>
        <dbReference type="SAM" id="MobiDB-lite"/>
    </source>
</evidence>
<evidence type="ECO:0000256" key="6">
    <source>
        <dbReference type="SAM" id="SignalP"/>
    </source>
</evidence>
<evidence type="ECO:0008006" key="9">
    <source>
        <dbReference type="Google" id="ProtNLM"/>
    </source>
</evidence>
<comment type="similarity">
    <text evidence="1">Belongs to the GDA1/CD39 NTPase family.</text>
</comment>
<dbReference type="CDD" id="cd24003">
    <property type="entry name" value="ASKHA_NBD_GDA1_CD39_NTPase"/>
    <property type="match status" value="1"/>
</dbReference>
<protein>
    <recommendedName>
        <fullName evidence="9">Apyrase</fullName>
    </recommendedName>
</protein>